<evidence type="ECO:0000313" key="4">
    <source>
        <dbReference type="Proteomes" id="UP000321769"/>
    </source>
</evidence>
<reference evidence="3 4" key="1">
    <citation type="submission" date="2019-07" db="EMBL/GenBank/DDBJ databases">
        <title>Whole genome shotgun sequence of Aeromicrobium flavum NBRC 107625.</title>
        <authorList>
            <person name="Hosoyama A."/>
            <person name="Uohara A."/>
            <person name="Ohji S."/>
            <person name="Ichikawa N."/>
        </authorList>
    </citation>
    <scope>NUCLEOTIDE SEQUENCE [LARGE SCALE GENOMIC DNA]</scope>
    <source>
        <strain evidence="3 4">NBRC 107625</strain>
    </source>
</reference>
<evidence type="ECO:0000313" key="3">
    <source>
        <dbReference type="EMBL" id="GEO88790.1"/>
    </source>
</evidence>
<evidence type="ECO:0000259" key="1">
    <source>
        <dbReference type="PROSITE" id="PS51186"/>
    </source>
</evidence>
<dbReference type="RefSeq" id="WP_146826296.1">
    <property type="nucleotide sequence ID" value="NZ_BAAAYQ010000001.1"/>
</dbReference>
<accession>A0A512HTR3</accession>
<keyword evidence="4" id="KW-1185">Reference proteome</keyword>
<feature type="domain" description="N-acetyltransferase" evidence="2">
    <location>
        <begin position="6"/>
        <end position="92"/>
    </location>
</feature>
<dbReference type="Proteomes" id="UP000321769">
    <property type="component" value="Unassembled WGS sequence"/>
</dbReference>
<dbReference type="EMBL" id="BJZQ01000004">
    <property type="protein sequence ID" value="GEO88790.1"/>
    <property type="molecule type" value="Genomic_DNA"/>
</dbReference>
<dbReference type="GO" id="GO:0016747">
    <property type="term" value="F:acyltransferase activity, transferring groups other than amino-acyl groups"/>
    <property type="evidence" value="ECO:0007669"/>
    <property type="project" value="InterPro"/>
</dbReference>
<evidence type="ECO:0000259" key="2">
    <source>
        <dbReference type="PROSITE" id="PS51729"/>
    </source>
</evidence>
<name>A0A512HTR3_9ACTN</name>
<dbReference type="InterPro" id="IPR031165">
    <property type="entry name" value="GNAT_YJDJ"/>
</dbReference>
<protein>
    <submittedName>
        <fullName evidence="3">N-acetyltransferase</fullName>
    </submittedName>
</protein>
<dbReference type="InterPro" id="IPR016181">
    <property type="entry name" value="Acyl_CoA_acyltransferase"/>
</dbReference>
<dbReference type="PROSITE" id="PS51186">
    <property type="entry name" value="GNAT"/>
    <property type="match status" value="1"/>
</dbReference>
<dbReference type="InterPro" id="IPR000182">
    <property type="entry name" value="GNAT_dom"/>
</dbReference>
<sequence>MTVEITHHEADGQYEIAVDGETAGHTEARVEGDVVVFPHTVIDERFEGQGLASQLVAHALDDVRSQGKKVRATCSYVKHYIEKHPEYQDLLAG</sequence>
<organism evidence="3 4">
    <name type="scientific">Aeromicrobium flavum</name>
    <dbReference type="NCBI Taxonomy" id="416568"/>
    <lineage>
        <taxon>Bacteria</taxon>
        <taxon>Bacillati</taxon>
        <taxon>Actinomycetota</taxon>
        <taxon>Actinomycetes</taxon>
        <taxon>Propionibacteriales</taxon>
        <taxon>Nocardioidaceae</taxon>
        <taxon>Aeromicrobium</taxon>
    </lineage>
</organism>
<dbReference type="PANTHER" id="PTHR31435">
    <property type="entry name" value="PROTEIN NATD1"/>
    <property type="match status" value="1"/>
</dbReference>
<dbReference type="Pfam" id="PF14542">
    <property type="entry name" value="Acetyltransf_CG"/>
    <property type="match status" value="1"/>
</dbReference>
<dbReference type="PANTHER" id="PTHR31435:SF10">
    <property type="entry name" value="BSR4717 PROTEIN"/>
    <property type="match status" value="1"/>
</dbReference>
<dbReference type="Gene3D" id="3.40.630.30">
    <property type="match status" value="1"/>
</dbReference>
<dbReference type="AlphaFoldDB" id="A0A512HTR3"/>
<dbReference type="SUPFAM" id="SSF55729">
    <property type="entry name" value="Acyl-CoA N-acyltransferases (Nat)"/>
    <property type="match status" value="1"/>
</dbReference>
<dbReference type="OrthoDB" id="5405911at2"/>
<feature type="domain" description="N-acetyltransferase" evidence="1">
    <location>
        <begin position="1"/>
        <end position="93"/>
    </location>
</feature>
<keyword evidence="3" id="KW-0808">Transferase</keyword>
<proteinExistence type="predicted"/>
<gene>
    <name evidence="3" type="ORF">AFL01nite_11170</name>
</gene>
<comment type="caution">
    <text evidence="3">The sequence shown here is derived from an EMBL/GenBank/DDBJ whole genome shotgun (WGS) entry which is preliminary data.</text>
</comment>
<dbReference type="InterPro" id="IPR045057">
    <property type="entry name" value="Gcn5-rel_NAT"/>
</dbReference>
<dbReference type="PROSITE" id="PS51729">
    <property type="entry name" value="GNAT_YJDJ"/>
    <property type="match status" value="1"/>
</dbReference>